<name>A0AAQ3P5N5_VIGMU</name>
<dbReference type="EMBL" id="CP144700">
    <property type="protein sequence ID" value="WVZ22110.1"/>
    <property type="molecule type" value="Genomic_DNA"/>
</dbReference>
<gene>
    <name evidence="2" type="ORF">V8G54_000654</name>
</gene>
<feature type="transmembrane region" description="Helical" evidence="1">
    <location>
        <begin position="12"/>
        <end position="32"/>
    </location>
</feature>
<reference evidence="2 3" key="1">
    <citation type="journal article" date="2023" name="Life. Sci Alliance">
        <title>Evolutionary insights into 3D genome organization and epigenetic landscape of Vigna mungo.</title>
        <authorList>
            <person name="Junaid A."/>
            <person name="Singh B."/>
            <person name="Bhatia S."/>
        </authorList>
    </citation>
    <scope>NUCLEOTIDE SEQUENCE [LARGE SCALE GENOMIC DNA]</scope>
    <source>
        <strain evidence="2">Urdbean</strain>
    </source>
</reference>
<sequence length="125" mass="14364">LYRLFIATTSSLFIHFLLLLLLFFFFLLLLLLKSFITNPVSFRHTHPLLLPSNFCNQLRFLTPSHQSLRPPLPRPCHASAALVLKLAHILMMQIRLSLPHGILREVVPTAHQSIQISPPPVLHRH</sequence>
<accession>A0AAQ3P5N5</accession>
<keyword evidence="1" id="KW-0812">Transmembrane</keyword>
<organism evidence="2 3">
    <name type="scientific">Vigna mungo</name>
    <name type="common">Black gram</name>
    <name type="synonym">Phaseolus mungo</name>
    <dbReference type="NCBI Taxonomy" id="3915"/>
    <lineage>
        <taxon>Eukaryota</taxon>
        <taxon>Viridiplantae</taxon>
        <taxon>Streptophyta</taxon>
        <taxon>Embryophyta</taxon>
        <taxon>Tracheophyta</taxon>
        <taxon>Spermatophyta</taxon>
        <taxon>Magnoliopsida</taxon>
        <taxon>eudicotyledons</taxon>
        <taxon>Gunneridae</taxon>
        <taxon>Pentapetalae</taxon>
        <taxon>rosids</taxon>
        <taxon>fabids</taxon>
        <taxon>Fabales</taxon>
        <taxon>Fabaceae</taxon>
        <taxon>Papilionoideae</taxon>
        <taxon>50 kb inversion clade</taxon>
        <taxon>NPAAA clade</taxon>
        <taxon>indigoferoid/millettioid clade</taxon>
        <taxon>Phaseoleae</taxon>
        <taxon>Vigna</taxon>
    </lineage>
</organism>
<protein>
    <submittedName>
        <fullName evidence="2">Uncharacterized protein</fullName>
    </submittedName>
</protein>
<keyword evidence="3" id="KW-1185">Reference proteome</keyword>
<dbReference type="Proteomes" id="UP001374535">
    <property type="component" value="Chromosome 1"/>
</dbReference>
<keyword evidence="1" id="KW-0472">Membrane</keyword>
<evidence type="ECO:0000256" key="1">
    <source>
        <dbReference type="SAM" id="Phobius"/>
    </source>
</evidence>
<proteinExistence type="predicted"/>
<evidence type="ECO:0000313" key="3">
    <source>
        <dbReference type="Proteomes" id="UP001374535"/>
    </source>
</evidence>
<feature type="non-terminal residue" evidence="2">
    <location>
        <position position="1"/>
    </location>
</feature>
<evidence type="ECO:0000313" key="2">
    <source>
        <dbReference type="EMBL" id="WVZ22110.1"/>
    </source>
</evidence>
<dbReference type="AlphaFoldDB" id="A0AAQ3P5N5"/>
<keyword evidence="1" id="KW-1133">Transmembrane helix</keyword>